<accession>A0AAV9XEP6</accession>
<keyword evidence="3" id="KW-1185">Reference proteome</keyword>
<dbReference type="Gene3D" id="3.30.160.60">
    <property type="entry name" value="Classic Zinc Finger"/>
    <property type="match status" value="1"/>
</dbReference>
<evidence type="ECO:0008006" key="4">
    <source>
        <dbReference type="Google" id="ProtNLM"/>
    </source>
</evidence>
<evidence type="ECO:0000313" key="2">
    <source>
        <dbReference type="EMBL" id="KAK6538323.1"/>
    </source>
</evidence>
<evidence type="ECO:0000256" key="1">
    <source>
        <dbReference type="SAM" id="MobiDB-lite"/>
    </source>
</evidence>
<organism evidence="2 3">
    <name type="scientific">Orbilia ellipsospora</name>
    <dbReference type="NCBI Taxonomy" id="2528407"/>
    <lineage>
        <taxon>Eukaryota</taxon>
        <taxon>Fungi</taxon>
        <taxon>Dikarya</taxon>
        <taxon>Ascomycota</taxon>
        <taxon>Pezizomycotina</taxon>
        <taxon>Orbiliomycetes</taxon>
        <taxon>Orbiliales</taxon>
        <taxon>Orbiliaceae</taxon>
        <taxon>Orbilia</taxon>
    </lineage>
</organism>
<feature type="region of interest" description="Disordered" evidence="1">
    <location>
        <begin position="1"/>
        <end position="115"/>
    </location>
</feature>
<protein>
    <recommendedName>
        <fullName evidence="4">C2H2-type domain-containing protein</fullName>
    </recommendedName>
</protein>
<feature type="compositionally biased region" description="Basic and acidic residues" evidence="1">
    <location>
        <begin position="8"/>
        <end position="18"/>
    </location>
</feature>
<feature type="compositionally biased region" description="Polar residues" evidence="1">
    <location>
        <begin position="97"/>
        <end position="106"/>
    </location>
</feature>
<proteinExistence type="predicted"/>
<feature type="compositionally biased region" description="Basic and acidic residues" evidence="1">
    <location>
        <begin position="170"/>
        <end position="183"/>
    </location>
</feature>
<evidence type="ECO:0000313" key="3">
    <source>
        <dbReference type="Proteomes" id="UP001365542"/>
    </source>
</evidence>
<name>A0AAV9XEP6_9PEZI</name>
<dbReference type="AlphaFoldDB" id="A0AAV9XEP6"/>
<sequence>MDPGYPPHGDRRSERPQREAPYGEGQEQYYDQEQSEQQYEQTYSDLVPEIDPELSKPTILPPGTAVYRQPSSAGQTGYLSWGSPSSSRQQQQPQPQYFSGQTSPINQPGYYDNYTFGGQNAAKAFSLEPFTGDAQTPGVSQRQRPEKKYLCKVEDCSRSVPGNGFTTLNDLERHGRSKHNDDGQYIECRHPQCPDRGKRFPRRDNFIDHYWRVHGQGATKEQVKAYVLENLAKDWMVEKQGDTWREGGQ</sequence>
<reference evidence="2 3" key="1">
    <citation type="submission" date="2019-10" db="EMBL/GenBank/DDBJ databases">
        <authorList>
            <person name="Palmer J.M."/>
        </authorList>
    </citation>
    <scope>NUCLEOTIDE SEQUENCE [LARGE SCALE GENOMIC DNA]</scope>
    <source>
        <strain evidence="2 3">TWF694</strain>
    </source>
</reference>
<comment type="caution">
    <text evidence="2">The sequence shown here is derived from an EMBL/GenBank/DDBJ whole genome shotgun (WGS) entry which is preliminary data.</text>
</comment>
<feature type="compositionally biased region" description="Polar residues" evidence="1">
    <location>
        <begin position="69"/>
        <end position="78"/>
    </location>
</feature>
<gene>
    <name evidence="2" type="ORF">TWF694_011202</name>
</gene>
<feature type="compositionally biased region" description="Low complexity" evidence="1">
    <location>
        <begin position="83"/>
        <end position="96"/>
    </location>
</feature>
<dbReference type="Proteomes" id="UP001365542">
    <property type="component" value="Unassembled WGS sequence"/>
</dbReference>
<dbReference type="EMBL" id="JAVHJO010000008">
    <property type="protein sequence ID" value="KAK6538323.1"/>
    <property type="molecule type" value="Genomic_DNA"/>
</dbReference>
<feature type="compositionally biased region" description="Low complexity" evidence="1">
    <location>
        <begin position="22"/>
        <end position="45"/>
    </location>
</feature>
<feature type="region of interest" description="Disordered" evidence="1">
    <location>
        <begin position="162"/>
        <end position="183"/>
    </location>
</feature>